<accession>A0A0A8VHG1</accession>
<proteinExistence type="inferred from homology"/>
<organism evidence="13">
    <name type="scientific">Yersinia ruckeri</name>
    <dbReference type="NCBI Taxonomy" id="29486"/>
    <lineage>
        <taxon>Bacteria</taxon>
        <taxon>Pseudomonadati</taxon>
        <taxon>Pseudomonadota</taxon>
        <taxon>Gammaproteobacteria</taxon>
        <taxon>Enterobacterales</taxon>
        <taxon>Yersiniaceae</taxon>
        <taxon>Yersinia</taxon>
    </lineage>
</organism>
<evidence type="ECO:0000256" key="8">
    <source>
        <dbReference type="ARBA" id="ARBA00022989"/>
    </source>
</evidence>
<dbReference type="InterPro" id="IPR051045">
    <property type="entry name" value="TonB-dependent_transducer"/>
</dbReference>
<feature type="region of interest" description="Disordered" evidence="10">
    <location>
        <begin position="120"/>
        <end position="165"/>
    </location>
</feature>
<dbReference type="RefSeq" id="WP_049687976.1">
    <property type="nucleotide sequence ID" value="NZ_JBAJHQ010000012.1"/>
</dbReference>
<dbReference type="EMBL" id="UHJG01000001">
    <property type="protein sequence ID" value="SUQ00907.1"/>
    <property type="molecule type" value="Genomic_DNA"/>
</dbReference>
<dbReference type="GO" id="GO:0098797">
    <property type="term" value="C:plasma membrane protein complex"/>
    <property type="evidence" value="ECO:0007669"/>
    <property type="project" value="TreeGrafter"/>
</dbReference>
<dbReference type="STRING" id="29486.UGYR_09595"/>
<evidence type="ECO:0000256" key="10">
    <source>
        <dbReference type="SAM" id="MobiDB-lite"/>
    </source>
</evidence>
<evidence type="ECO:0000256" key="6">
    <source>
        <dbReference type="ARBA" id="ARBA00022692"/>
    </source>
</evidence>
<evidence type="ECO:0000256" key="4">
    <source>
        <dbReference type="ARBA" id="ARBA00022475"/>
    </source>
</evidence>
<evidence type="ECO:0000313" key="15">
    <source>
        <dbReference type="Proteomes" id="UP000255169"/>
    </source>
</evidence>
<protein>
    <submittedName>
        <fullName evidence="13">Ferric siderophore transport system, periplasmic binding protein TonB</fullName>
    </submittedName>
    <submittedName>
        <fullName evidence="14">TonB domain-containing protein</fullName>
    </submittedName>
</protein>
<evidence type="ECO:0000313" key="14">
    <source>
        <dbReference type="EMBL" id="SUQ00907.1"/>
    </source>
</evidence>
<evidence type="ECO:0000256" key="5">
    <source>
        <dbReference type="ARBA" id="ARBA00022519"/>
    </source>
</evidence>
<dbReference type="Pfam" id="PF03544">
    <property type="entry name" value="TonB_C"/>
    <property type="match status" value="1"/>
</dbReference>
<comment type="similarity">
    <text evidence="2">Belongs to the TonB family.</text>
</comment>
<name>A0A0A8VHG1_YERRU</name>
<dbReference type="PANTHER" id="PTHR33446:SF2">
    <property type="entry name" value="PROTEIN TONB"/>
    <property type="match status" value="1"/>
</dbReference>
<dbReference type="NCBIfam" id="TIGR01352">
    <property type="entry name" value="tonB_Cterm"/>
    <property type="match status" value="1"/>
</dbReference>
<feature type="domain" description="TonB C-terminal" evidence="12">
    <location>
        <begin position="183"/>
        <end position="281"/>
    </location>
</feature>
<keyword evidence="7" id="KW-0653">Protein transport</keyword>
<dbReference type="PANTHER" id="PTHR33446">
    <property type="entry name" value="PROTEIN TONB-RELATED"/>
    <property type="match status" value="1"/>
</dbReference>
<evidence type="ECO:0000256" key="9">
    <source>
        <dbReference type="ARBA" id="ARBA00023136"/>
    </source>
</evidence>
<keyword evidence="8 11" id="KW-1133">Transmembrane helix</keyword>
<dbReference type="SUPFAM" id="SSF74653">
    <property type="entry name" value="TolA/TonB C-terminal domain"/>
    <property type="match status" value="1"/>
</dbReference>
<reference evidence="13" key="1">
    <citation type="journal article" date="2015" name="Genome Announc.">
        <title>Complete Genome Sequence of Yersinia ruckeri Strain CSF007-82, Etiologic Agent of Red Mouth Disease in Salmonid Fish.</title>
        <authorList>
            <person name="Nelson M.C."/>
            <person name="LaPatra S.E."/>
            <person name="Welch T.J."/>
            <person name="Graf J."/>
        </authorList>
    </citation>
    <scope>NUCLEOTIDE SEQUENCE</scope>
    <source>
        <strain evidence="13">CSF007-82</strain>
    </source>
</reference>
<keyword evidence="15" id="KW-1185">Reference proteome</keyword>
<evidence type="ECO:0000259" key="12">
    <source>
        <dbReference type="PROSITE" id="PS52015"/>
    </source>
</evidence>
<feature type="transmembrane region" description="Helical" evidence="11">
    <location>
        <begin position="20"/>
        <end position="40"/>
    </location>
</feature>
<evidence type="ECO:0000256" key="7">
    <source>
        <dbReference type="ARBA" id="ARBA00022927"/>
    </source>
</evidence>
<dbReference type="GO" id="GO:0015031">
    <property type="term" value="P:protein transport"/>
    <property type="evidence" value="ECO:0007669"/>
    <property type="project" value="UniProtKB-KW"/>
</dbReference>
<sequence>MNLSADNRSVSMDGNSSVMFLSFSWLLSLALHFCALWFLAMRTIPPLPTDSLTSVVISLSTEIAFTPSLEQYQLGVEQELAVAASESPPELFNEVIESLPEVSQTDALLLVVKEKPKQKPKEVIKPQKNVKASWREAAKPQENQETEIQTASMSNSSPLSGTQQRVAAPINSHSLNNSQTRATWIAILQSHLANFKRYPPGVRNKQRKGTAIIKFSIDSEGRVLSAMLAGSSGSPLLDSEALAMLKRAQPLPKPPAELLSAGQFVITLPLDFDMKKKNRRQ</sequence>
<evidence type="ECO:0000256" key="1">
    <source>
        <dbReference type="ARBA" id="ARBA00004383"/>
    </source>
</evidence>
<dbReference type="AlphaFoldDB" id="A0A0A8VHG1"/>
<dbReference type="GO" id="GO:0055085">
    <property type="term" value="P:transmembrane transport"/>
    <property type="evidence" value="ECO:0007669"/>
    <property type="project" value="InterPro"/>
</dbReference>
<keyword evidence="4" id="KW-1003">Cell membrane</keyword>
<dbReference type="EMBL" id="LN681231">
    <property type="protein sequence ID" value="CEK29197.1"/>
    <property type="molecule type" value="Genomic_DNA"/>
</dbReference>
<dbReference type="GO" id="GO:0031992">
    <property type="term" value="F:energy transducer activity"/>
    <property type="evidence" value="ECO:0007669"/>
    <property type="project" value="TreeGrafter"/>
</dbReference>
<evidence type="ECO:0000313" key="13">
    <source>
        <dbReference type="EMBL" id="CEK29197.1"/>
    </source>
</evidence>
<dbReference type="InterPro" id="IPR006260">
    <property type="entry name" value="TonB/TolA_C"/>
</dbReference>
<gene>
    <name evidence="13" type="ORF">CSF007_17505</name>
    <name evidence="14" type="ORF">NCTC10476_02220</name>
</gene>
<evidence type="ECO:0000256" key="2">
    <source>
        <dbReference type="ARBA" id="ARBA00006555"/>
    </source>
</evidence>
<evidence type="ECO:0000256" key="3">
    <source>
        <dbReference type="ARBA" id="ARBA00022448"/>
    </source>
</evidence>
<dbReference type="InterPro" id="IPR037682">
    <property type="entry name" value="TonB_C"/>
</dbReference>
<keyword evidence="5" id="KW-0997">Cell inner membrane</keyword>
<feature type="compositionally biased region" description="Polar residues" evidence="10">
    <location>
        <begin position="141"/>
        <end position="165"/>
    </location>
</feature>
<keyword evidence="6 11" id="KW-0812">Transmembrane</keyword>
<keyword evidence="3" id="KW-0813">Transport</keyword>
<dbReference type="Proteomes" id="UP000255169">
    <property type="component" value="Unassembled WGS sequence"/>
</dbReference>
<dbReference type="PROSITE" id="PS52015">
    <property type="entry name" value="TONB_CTD"/>
    <property type="match status" value="1"/>
</dbReference>
<comment type="subcellular location">
    <subcellularLocation>
        <location evidence="1">Cell inner membrane</location>
        <topology evidence="1">Single-pass membrane protein</topology>
        <orientation evidence="1">Periplasmic side</orientation>
    </subcellularLocation>
</comment>
<dbReference type="Gene3D" id="3.30.1150.10">
    <property type="match status" value="1"/>
</dbReference>
<evidence type="ECO:0000256" key="11">
    <source>
        <dbReference type="SAM" id="Phobius"/>
    </source>
</evidence>
<keyword evidence="9 11" id="KW-0472">Membrane</keyword>
<reference evidence="14 15" key="2">
    <citation type="submission" date="2018-06" db="EMBL/GenBank/DDBJ databases">
        <authorList>
            <consortium name="Pathogen Informatics"/>
            <person name="Doyle S."/>
        </authorList>
    </citation>
    <scope>NUCLEOTIDE SEQUENCE [LARGE SCALE GENOMIC DNA]</scope>
    <source>
        <strain evidence="14 15">NCTC10476</strain>
    </source>
</reference>